<keyword evidence="6" id="KW-1185">Reference proteome</keyword>
<evidence type="ECO:0000313" key="5">
    <source>
        <dbReference type="EMBL" id="SSA44172.1"/>
    </source>
</evidence>
<dbReference type="GO" id="GO:0016853">
    <property type="term" value="F:isomerase activity"/>
    <property type="evidence" value="ECO:0007669"/>
    <property type="project" value="UniProtKB-KW"/>
</dbReference>
<dbReference type="Proteomes" id="UP000245839">
    <property type="component" value="Unassembled WGS sequence"/>
</dbReference>
<dbReference type="Gene3D" id="3.10.310.10">
    <property type="entry name" value="Diaminopimelate Epimerase, Chain A, domain 1"/>
    <property type="match status" value="2"/>
</dbReference>
<proteinExistence type="inferred from homology"/>
<dbReference type="GO" id="GO:0005737">
    <property type="term" value="C:cytoplasm"/>
    <property type="evidence" value="ECO:0007669"/>
    <property type="project" value="TreeGrafter"/>
</dbReference>
<gene>
    <name evidence="4" type="ORF">BCF38_1034</name>
    <name evidence="5" type="ORF">SAMN05421539_1034</name>
</gene>
<dbReference type="Proteomes" id="UP000251571">
    <property type="component" value="Unassembled WGS sequence"/>
</dbReference>
<dbReference type="OrthoDB" id="9788221at2"/>
<sequence length="304" mass="32490">MDMTRKIGTITAQIVNGFVNDGMGGNPAGVVLDADGLDEAQMLQIARKVGVSETAFVSASDEAGFRLDFFTPNRRIAHCGHATIAAFSYLAQLGRVSEGETSKMTVDGPRKIIIRDNQSFMEQLSPSYASPGDWNDAGVGRADVLASLGLTDDDLIHGADMQLVNTGNSFIVVPVRDAATLAAIVPDQSAIEEISEKLDLIGYYVFALEGEDADFDATTRMFAPRYAIPEEAATGMAAGPLACYLHDVLGSKASHFEIAQGYFMTPPSPSRIKVDLDLDADGKIKGLIAGGYGRSMHEMMIELD</sequence>
<organism evidence="5 7">
    <name type="scientific">Jannaschia seohaensis</name>
    <dbReference type="NCBI Taxonomy" id="475081"/>
    <lineage>
        <taxon>Bacteria</taxon>
        <taxon>Pseudomonadati</taxon>
        <taxon>Pseudomonadota</taxon>
        <taxon>Alphaproteobacteria</taxon>
        <taxon>Rhodobacterales</taxon>
        <taxon>Roseobacteraceae</taxon>
        <taxon>Jannaschia</taxon>
    </lineage>
</organism>
<dbReference type="PANTHER" id="PTHR13774">
    <property type="entry name" value="PHENAZINE BIOSYNTHESIS PROTEIN"/>
    <property type="match status" value="1"/>
</dbReference>
<evidence type="ECO:0000256" key="3">
    <source>
        <dbReference type="PIRSR" id="PIRSR016184-1"/>
    </source>
</evidence>
<evidence type="ECO:0000256" key="1">
    <source>
        <dbReference type="ARBA" id="ARBA00008270"/>
    </source>
</evidence>
<evidence type="ECO:0000313" key="7">
    <source>
        <dbReference type="Proteomes" id="UP000251571"/>
    </source>
</evidence>
<dbReference type="AlphaFoldDB" id="A0A2Y9BZD8"/>
<accession>A0A2Y9BZD8</accession>
<evidence type="ECO:0000256" key="2">
    <source>
        <dbReference type="ARBA" id="ARBA00023235"/>
    </source>
</evidence>
<comment type="similarity">
    <text evidence="1">Belongs to the PhzF family.</text>
</comment>
<dbReference type="EMBL" id="QGDJ01000003">
    <property type="protein sequence ID" value="PWJ20189.1"/>
    <property type="molecule type" value="Genomic_DNA"/>
</dbReference>
<reference evidence="4 6" key="2">
    <citation type="submission" date="2018-03" db="EMBL/GenBank/DDBJ databases">
        <title>Genomic Encyclopedia of Archaeal and Bacterial Type Strains, Phase II (KMG-II): from individual species to whole genera.</title>
        <authorList>
            <person name="Goeker M."/>
        </authorList>
    </citation>
    <scope>NUCLEOTIDE SEQUENCE [LARGE SCALE GENOMIC DNA]</scope>
    <source>
        <strain evidence="4 6">DSM 25227</strain>
    </source>
</reference>
<reference evidence="5 7" key="1">
    <citation type="submission" date="2016-10" db="EMBL/GenBank/DDBJ databases">
        <authorList>
            <person name="Cai Z."/>
        </authorList>
    </citation>
    <scope>NUCLEOTIDE SEQUENCE [LARGE SCALE GENOMIC DNA]</scope>
    <source>
        <strain evidence="5 7">DSM 25227</strain>
    </source>
</reference>
<keyword evidence="2" id="KW-0413">Isomerase</keyword>
<name>A0A2Y9BZD8_9RHOB</name>
<dbReference type="EMBL" id="UETC01000003">
    <property type="protein sequence ID" value="SSA44172.1"/>
    <property type="molecule type" value="Genomic_DNA"/>
</dbReference>
<dbReference type="NCBIfam" id="TIGR00654">
    <property type="entry name" value="PhzF_family"/>
    <property type="match status" value="1"/>
</dbReference>
<dbReference type="PANTHER" id="PTHR13774:SF39">
    <property type="entry name" value="BIOSYNTHESIS PROTEIN, PUTATIVE-RELATED"/>
    <property type="match status" value="1"/>
</dbReference>
<evidence type="ECO:0000313" key="6">
    <source>
        <dbReference type="Proteomes" id="UP000245839"/>
    </source>
</evidence>
<evidence type="ECO:0000313" key="4">
    <source>
        <dbReference type="EMBL" id="PWJ20189.1"/>
    </source>
</evidence>
<protein>
    <submittedName>
        <fullName evidence="5">Phenazine biosynthesis protein PhzF family</fullName>
    </submittedName>
    <submittedName>
        <fullName evidence="4">PhzF family phenazine biosynthesis protein</fullName>
    </submittedName>
</protein>
<dbReference type="InterPro" id="IPR003719">
    <property type="entry name" value="Phenazine_PhzF-like"/>
</dbReference>
<feature type="active site" evidence="3">
    <location>
        <position position="53"/>
    </location>
</feature>
<dbReference type="PIRSF" id="PIRSF016184">
    <property type="entry name" value="PhzC_PhzF"/>
    <property type="match status" value="1"/>
</dbReference>
<dbReference type="Pfam" id="PF02567">
    <property type="entry name" value="PhzC-PhzF"/>
    <property type="match status" value="1"/>
</dbReference>
<dbReference type="SUPFAM" id="SSF54506">
    <property type="entry name" value="Diaminopimelate epimerase-like"/>
    <property type="match status" value="1"/>
</dbReference>